<evidence type="ECO:0000313" key="2">
    <source>
        <dbReference type="Proteomes" id="UP000056453"/>
    </source>
</evidence>
<sequence>MDGLAAHEFVDDFVAQHFTSLRITARNGALGQAHCGRGAALVPETCELEDEALGFCLVHE</sequence>
<dbReference type="Proteomes" id="UP000056453">
    <property type="component" value="Unassembled WGS sequence"/>
</dbReference>
<proteinExistence type="predicted"/>
<reference evidence="1 2" key="1">
    <citation type="submission" date="2015-11" db="EMBL/GenBank/DDBJ databases">
        <title>Expanding the genomic diversity of Burkholderia species for the development of highly accurate diagnostics.</title>
        <authorList>
            <person name="Sahl J."/>
            <person name="Keim P."/>
            <person name="Wagner D."/>
        </authorList>
    </citation>
    <scope>NUCLEOTIDE SEQUENCE [LARGE SCALE GENOMIC DNA]</scope>
    <source>
        <strain evidence="1 2">MSMB1808WGS</strain>
    </source>
</reference>
<keyword evidence="2" id="KW-1185">Reference proteome</keyword>
<accession>A0AAW3MY93</accession>
<protein>
    <submittedName>
        <fullName evidence="1">Uncharacterized protein</fullName>
    </submittedName>
</protein>
<organism evidence="1 2">
    <name type="scientific">Burkholderia ubonensis</name>
    <dbReference type="NCBI Taxonomy" id="101571"/>
    <lineage>
        <taxon>Bacteria</taxon>
        <taxon>Pseudomonadati</taxon>
        <taxon>Pseudomonadota</taxon>
        <taxon>Betaproteobacteria</taxon>
        <taxon>Burkholderiales</taxon>
        <taxon>Burkholderiaceae</taxon>
        <taxon>Burkholderia</taxon>
        <taxon>Burkholderia cepacia complex</taxon>
    </lineage>
</organism>
<name>A0AAW3MY93_9BURK</name>
<comment type="caution">
    <text evidence="1">The sequence shown here is derived from an EMBL/GenBank/DDBJ whole genome shotgun (WGS) entry which is preliminary data.</text>
</comment>
<dbReference type="EMBL" id="LPBJ01000047">
    <property type="protein sequence ID" value="KVP97965.1"/>
    <property type="molecule type" value="Genomic_DNA"/>
</dbReference>
<gene>
    <name evidence="1" type="ORF">WJ96_05185</name>
</gene>
<evidence type="ECO:0000313" key="1">
    <source>
        <dbReference type="EMBL" id="KVP97965.1"/>
    </source>
</evidence>
<dbReference type="AlphaFoldDB" id="A0AAW3MY93"/>